<evidence type="ECO:0000313" key="3">
    <source>
        <dbReference type="Proteomes" id="UP000027265"/>
    </source>
</evidence>
<proteinExistence type="predicted"/>
<keyword evidence="3" id="KW-1185">Reference proteome</keyword>
<dbReference type="HOGENOM" id="CLU_1468372_0_0_1"/>
<sequence length="204" mass="21785">SFLLSSLAITSLFHNGEPTSPPPKSAVESVSQHRAFVTLPKNTIAFIFGTATAAYTQDVKVKLQFQDDTDLQAYTLQASNNPLEVTHGGSGIARQSTIVINPDSTRERQLELLFRIVVDGKHRDIRQLDTHVNKPVPWVTNYTYNTEDGGDHDVHDTTLVVSVIDTVKSPWANGAAYGVADGAADGVGATNGAAVASEPLSAEA</sequence>
<organism evidence="2 3">
    <name type="scientific">Jaapia argillacea MUCL 33604</name>
    <dbReference type="NCBI Taxonomy" id="933084"/>
    <lineage>
        <taxon>Eukaryota</taxon>
        <taxon>Fungi</taxon>
        <taxon>Dikarya</taxon>
        <taxon>Basidiomycota</taxon>
        <taxon>Agaricomycotina</taxon>
        <taxon>Agaricomycetes</taxon>
        <taxon>Agaricomycetidae</taxon>
        <taxon>Jaapiales</taxon>
        <taxon>Jaapiaceae</taxon>
        <taxon>Jaapia</taxon>
    </lineage>
</organism>
<accession>A0A067Q1B2</accession>
<dbReference type="AlphaFoldDB" id="A0A067Q1B2"/>
<gene>
    <name evidence="2" type="ORF">JAAARDRAFT_207591</name>
</gene>
<evidence type="ECO:0000256" key="1">
    <source>
        <dbReference type="SAM" id="SignalP"/>
    </source>
</evidence>
<feature type="signal peptide" evidence="1">
    <location>
        <begin position="1"/>
        <end position="18"/>
    </location>
</feature>
<keyword evidence="1" id="KW-0732">Signal</keyword>
<feature type="non-terminal residue" evidence="2">
    <location>
        <position position="1"/>
    </location>
</feature>
<reference evidence="3" key="1">
    <citation type="journal article" date="2014" name="Proc. Natl. Acad. Sci. U.S.A.">
        <title>Extensive sampling of basidiomycete genomes demonstrates inadequacy of the white-rot/brown-rot paradigm for wood decay fungi.</title>
        <authorList>
            <person name="Riley R."/>
            <person name="Salamov A.A."/>
            <person name="Brown D.W."/>
            <person name="Nagy L.G."/>
            <person name="Floudas D."/>
            <person name="Held B.W."/>
            <person name="Levasseur A."/>
            <person name="Lombard V."/>
            <person name="Morin E."/>
            <person name="Otillar R."/>
            <person name="Lindquist E.A."/>
            <person name="Sun H."/>
            <person name="LaButti K.M."/>
            <person name="Schmutz J."/>
            <person name="Jabbour D."/>
            <person name="Luo H."/>
            <person name="Baker S.E."/>
            <person name="Pisabarro A.G."/>
            <person name="Walton J.D."/>
            <person name="Blanchette R.A."/>
            <person name="Henrissat B."/>
            <person name="Martin F."/>
            <person name="Cullen D."/>
            <person name="Hibbett D.S."/>
            <person name="Grigoriev I.V."/>
        </authorList>
    </citation>
    <scope>NUCLEOTIDE SEQUENCE [LARGE SCALE GENOMIC DNA]</scope>
    <source>
        <strain evidence="3">MUCL 33604</strain>
    </source>
</reference>
<evidence type="ECO:0008006" key="4">
    <source>
        <dbReference type="Google" id="ProtNLM"/>
    </source>
</evidence>
<protein>
    <recommendedName>
        <fullName evidence="4">Calx-beta domain-containing protein</fullName>
    </recommendedName>
</protein>
<dbReference type="InParanoid" id="A0A067Q1B2"/>
<dbReference type="EMBL" id="KL197720">
    <property type="protein sequence ID" value="KDQ57292.1"/>
    <property type="molecule type" value="Genomic_DNA"/>
</dbReference>
<name>A0A067Q1B2_9AGAM</name>
<feature type="chain" id="PRO_5001647863" description="Calx-beta domain-containing protein" evidence="1">
    <location>
        <begin position="19"/>
        <end position="204"/>
    </location>
</feature>
<dbReference type="Proteomes" id="UP000027265">
    <property type="component" value="Unassembled WGS sequence"/>
</dbReference>
<evidence type="ECO:0000313" key="2">
    <source>
        <dbReference type="EMBL" id="KDQ57292.1"/>
    </source>
</evidence>